<organism evidence="2 3">
    <name type="scientific">Terriglobus aquaticus</name>
    <dbReference type="NCBI Taxonomy" id="940139"/>
    <lineage>
        <taxon>Bacteria</taxon>
        <taxon>Pseudomonadati</taxon>
        <taxon>Acidobacteriota</taxon>
        <taxon>Terriglobia</taxon>
        <taxon>Terriglobales</taxon>
        <taxon>Acidobacteriaceae</taxon>
        <taxon>Terriglobus</taxon>
    </lineage>
</organism>
<reference evidence="2 3" key="1">
    <citation type="submission" date="2024-12" db="EMBL/GenBank/DDBJ databases">
        <authorList>
            <person name="Lee Y."/>
        </authorList>
    </citation>
    <scope>NUCLEOTIDE SEQUENCE [LARGE SCALE GENOMIC DNA]</scope>
    <source>
        <strain evidence="2 3">03SUJ4</strain>
    </source>
</reference>
<dbReference type="RefSeq" id="WP_263414499.1">
    <property type="nucleotide sequence ID" value="NZ_BAABBH010000001.1"/>
</dbReference>
<proteinExistence type="predicted"/>
<dbReference type="Proteomes" id="UP001634747">
    <property type="component" value="Unassembled WGS sequence"/>
</dbReference>
<accession>A0ABW9KS60</accession>
<keyword evidence="3" id="KW-1185">Reference proteome</keyword>
<gene>
    <name evidence="2" type="ORF">ACK2TP_16305</name>
</gene>
<evidence type="ECO:0008006" key="4">
    <source>
        <dbReference type="Google" id="ProtNLM"/>
    </source>
</evidence>
<protein>
    <recommendedName>
        <fullName evidence="4">Secreted protein</fullName>
    </recommendedName>
</protein>
<keyword evidence="1" id="KW-0472">Membrane</keyword>
<sequence length="480" mass="50978">MPALAYAHVGNKDVFQEVQAGPYRLFVTVRPPNVIPGVATVEVRSSGPEVKGISITPVPMVGEASKHPPTSDAMARSPQDPAFFSGSLWLMAPGSWKVQFAVTGAAGTASTSVPVPAFALTMLKMNRTLGLILGGLGTLLVIGVAGIVGAAIREARLRPGMQPDAARIRRSWAAAGAALLVVSAAVWAGGKWWNVEAADYADRVYQPLHLTPSLSGDTLHLSVSSYLTDNPRRDRLNSDFLPDHGHLMHLYAIREPGMDAVFHLHPAPTAPGQLAMTLPTMPAGTYRLFGDIVHRNGLPETLITELNVPEGFHGGMLSPEDASALTSPVSENELGPSFHLPDGYTMRWDRPARLRAGQPVRFRFTLLDPQGKPASDTLPYLGMAGHAAFVKADFSAFAHTHPEGSAPMQSLEVANEGGMGAMSGMDQMALGGNADASKPIAPTVEFPYGFPSAGRYRIFVQMKHGATVETGVFDAIAQAN</sequence>
<dbReference type="EMBL" id="JBJYXY010000001">
    <property type="protein sequence ID" value="MFN2977334.1"/>
    <property type="molecule type" value="Genomic_DNA"/>
</dbReference>
<comment type="caution">
    <text evidence="2">The sequence shown here is derived from an EMBL/GenBank/DDBJ whole genome shotgun (WGS) entry which is preliminary data.</text>
</comment>
<name>A0ABW9KS60_9BACT</name>
<evidence type="ECO:0000313" key="2">
    <source>
        <dbReference type="EMBL" id="MFN2977334.1"/>
    </source>
</evidence>
<keyword evidence="1" id="KW-0812">Transmembrane</keyword>
<keyword evidence="1" id="KW-1133">Transmembrane helix</keyword>
<feature type="transmembrane region" description="Helical" evidence="1">
    <location>
        <begin position="172"/>
        <end position="193"/>
    </location>
</feature>
<feature type="transmembrane region" description="Helical" evidence="1">
    <location>
        <begin position="129"/>
        <end position="152"/>
    </location>
</feature>
<evidence type="ECO:0000313" key="3">
    <source>
        <dbReference type="Proteomes" id="UP001634747"/>
    </source>
</evidence>
<evidence type="ECO:0000256" key="1">
    <source>
        <dbReference type="SAM" id="Phobius"/>
    </source>
</evidence>